<dbReference type="Proteomes" id="UP000324222">
    <property type="component" value="Unassembled WGS sequence"/>
</dbReference>
<name>A0A5B7E8I4_PORTR</name>
<comment type="caution">
    <text evidence="1">The sequence shown here is derived from an EMBL/GenBank/DDBJ whole genome shotgun (WGS) entry which is preliminary data.</text>
</comment>
<gene>
    <name evidence="1" type="ORF">E2C01_022290</name>
</gene>
<dbReference type="AlphaFoldDB" id="A0A5B7E8I4"/>
<dbReference type="EMBL" id="VSRR010002012">
    <property type="protein sequence ID" value="MPC29074.1"/>
    <property type="molecule type" value="Genomic_DNA"/>
</dbReference>
<organism evidence="1 2">
    <name type="scientific">Portunus trituberculatus</name>
    <name type="common">Swimming crab</name>
    <name type="synonym">Neptunus trituberculatus</name>
    <dbReference type="NCBI Taxonomy" id="210409"/>
    <lineage>
        <taxon>Eukaryota</taxon>
        <taxon>Metazoa</taxon>
        <taxon>Ecdysozoa</taxon>
        <taxon>Arthropoda</taxon>
        <taxon>Crustacea</taxon>
        <taxon>Multicrustacea</taxon>
        <taxon>Malacostraca</taxon>
        <taxon>Eumalacostraca</taxon>
        <taxon>Eucarida</taxon>
        <taxon>Decapoda</taxon>
        <taxon>Pleocyemata</taxon>
        <taxon>Brachyura</taxon>
        <taxon>Eubrachyura</taxon>
        <taxon>Portunoidea</taxon>
        <taxon>Portunidae</taxon>
        <taxon>Portuninae</taxon>
        <taxon>Portunus</taxon>
    </lineage>
</organism>
<keyword evidence="2" id="KW-1185">Reference proteome</keyword>
<sequence length="62" mass="7050">MMIKLEACGHCKGRTTAGYEFTQGNLIFTPTDRFNTSMRYLTSVRRPQSSLLSSNMARECKL</sequence>
<accession>A0A5B7E8I4</accession>
<evidence type="ECO:0000313" key="2">
    <source>
        <dbReference type="Proteomes" id="UP000324222"/>
    </source>
</evidence>
<evidence type="ECO:0000313" key="1">
    <source>
        <dbReference type="EMBL" id="MPC29074.1"/>
    </source>
</evidence>
<reference evidence="1 2" key="1">
    <citation type="submission" date="2019-05" db="EMBL/GenBank/DDBJ databases">
        <title>Another draft genome of Portunus trituberculatus and its Hox gene families provides insights of decapod evolution.</title>
        <authorList>
            <person name="Jeong J.-H."/>
            <person name="Song I."/>
            <person name="Kim S."/>
            <person name="Choi T."/>
            <person name="Kim D."/>
            <person name="Ryu S."/>
            <person name="Kim W."/>
        </authorList>
    </citation>
    <scope>NUCLEOTIDE SEQUENCE [LARGE SCALE GENOMIC DNA]</scope>
    <source>
        <tissue evidence="1">Muscle</tissue>
    </source>
</reference>
<protein>
    <submittedName>
        <fullName evidence="1">Uncharacterized protein</fullName>
    </submittedName>
</protein>
<proteinExistence type="predicted"/>